<dbReference type="Proteomes" id="UP001237448">
    <property type="component" value="Unassembled WGS sequence"/>
</dbReference>
<reference evidence="1 2" key="1">
    <citation type="submission" date="2023-07" db="EMBL/GenBank/DDBJ databases">
        <title>Genomic Encyclopedia of Type Strains, Phase IV (KMG-IV): sequencing the most valuable type-strain genomes for metagenomic binning, comparative biology and taxonomic classification.</title>
        <authorList>
            <person name="Goeker M."/>
        </authorList>
    </citation>
    <scope>NUCLEOTIDE SEQUENCE [LARGE SCALE GENOMIC DNA]</scope>
    <source>
        <strain evidence="1 2">DSM 5896</strain>
    </source>
</reference>
<dbReference type="EMBL" id="JAUSVK010000001">
    <property type="protein sequence ID" value="MDQ0391931.1"/>
    <property type="molecule type" value="Genomic_DNA"/>
</dbReference>
<organism evidence="1 2">
    <name type="scientific">Labrys monachus</name>
    <dbReference type="NCBI Taxonomy" id="217067"/>
    <lineage>
        <taxon>Bacteria</taxon>
        <taxon>Pseudomonadati</taxon>
        <taxon>Pseudomonadota</taxon>
        <taxon>Alphaproteobacteria</taxon>
        <taxon>Hyphomicrobiales</taxon>
        <taxon>Xanthobacteraceae</taxon>
        <taxon>Labrys</taxon>
    </lineage>
</organism>
<evidence type="ECO:0000313" key="1">
    <source>
        <dbReference type="EMBL" id="MDQ0391931.1"/>
    </source>
</evidence>
<sequence length="104" mass="11548">MSDSDGSIAAMLRERLRIVQEVSRLTARHLLNQQIAGGADFAIMRMEGEREDGETPEARAAALREELQRRDAARSAMVADDIALAGLESQIEELDRRIAAVERE</sequence>
<protein>
    <submittedName>
        <fullName evidence="1">Uncharacterized small protein (DUF1192 family)</fullName>
    </submittedName>
</protein>
<proteinExistence type="predicted"/>
<name>A0ABU0FBD6_9HYPH</name>
<dbReference type="RefSeq" id="WP_307425039.1">
    <property type="nucleotide sequence ID" value="NZ_JAUSVK010000001.1"/>
</dbReference>
<gene>
    <name evidence="1" type="ORF">J3R73_001723</name>
</gene>
<comment type="caution">
    <text evidence="1">The sequence shown here is derived from an EMBL/GenBank/DDBJ whole genome shotgun (WGS) entry which is preliminary data.</text>
</comment>
<evidence type="ECO:0000313" key="2">
    <source>
        <dbReference type="Proteomes" id="UP001237448"/>
    </source>
</evidence>
<keyword evidence="2" id="KW-1185">Reference proteome</keyword>
<accession>A0ABU0FBD6</accession>